<sequence>MSTTDARAKDQAKAQLESIVEMVKRLEHVGKCNGGEDCELTDKEILEGLNLCYQEGDKASAEDREDYHDEEKAREAFQDDPLSVEVRSGWHEPGGDSSATEYTILLCTGGPAVRIIGELGEHQEPETAKIEYQDWFTPWEAYHETSSEEDEALLTYARQFYFSEC</sequence>
<proteinExistence type="predicted"/>
<reference evidence="2" key="1">
    <citation type="journal article" date="2014" name="Front. Microbiol.">
        <title>High frequency of phylogenetically diverse reductive dehalogenase-homologous genes in deep subseafloor sedimentary metagenomes.</title>
        <authorList>
            <person name="Kawai M."/>
            <person name="Futagami T."/>
            <person name="Toyoda A."/>
            <person name="Takaki Y."/>
            <person name="Nishi S."/>
            <person name="Hori S."/>
            <person name="Arai W."/>
            <person name="Tsubouchi T."/>
            <person name="Morono Y."/>
            <person name="Uchiyama I."/>
            <person name="Ito T."/>
            <person name="Fujiyama A."/>
            <person name="Inagaki F."/>
            <person name="Takami H."/>
        </authorList>
    </citation>
    <scope>NUCLEOTIDE SEQUENCE</scope>
    <source>
        <strain evidence="2">Expedition CK06-06</strain>
    </source>
</reference>
<evidence type="ECO:0000256" key="1">
    <source>
        <dbReference type="SAM" id="MobiDB-lite"/>
    </source>
</evidence>
<evidence type="ECO:0000313" key="2">
    <source>
        <dbReference type="EMBL" id="GAH39212.1"/>
    </source>
</evidence>
<dbReference type="EMBL" id="BARU01008285">
    <property type="protein sequence ID" value="GAH39212.1"/>
    <property type="molecule type" value="Genomic_DNA"/>
</dbReference>
<feature type="region of interest" description="Disordered" evidence="1">
    <location>
        <begin position="58"/>
        <end position="95"/>
    </location>
</feature>
<dbReference type="AlphaFoldDB" id="X1F2Q4"/>
<comment type="caution">
    <text evidence="2">The sequence shown here is derived from an EMBL/GenBank/DDBJ whole genome shotgun (WGS) entry which is preliminary data.</text>
</comment>
<protein>
    <submittedName>
        <fullName evidence="2">Uncharacterized protein</fullName>
    </submittedName>
</protein>
<feature type="compositionally biased region" description="Basic and acidic residues" evidence="1">
    <location>
        <begin position="58"/>
        <end position="77"/>
    </location>
</feature>
<organism evidence="2">
    <name type="scientific">marine sediment metagenome</name>
    <dbReference type="NCBI Taxonomy" id="412755"/>
    <lineage>
        <taxon>unclassified sequences</taxon>
        <taxon>metagenomes</taxon>
        <taxon>ecological metagenomes</taxon>
    </lineage>
</organism>
<name>X1F2Q4_9ZZZZ</name>
<accession>X1F2Q4</accession>
<gene>
    <name evidence="2" type="ORF">S03H2_16231</name>
</gene>